<dbReference type="Gene3D" id="3.90.79.10">
    <property type="entry name" value="Nucleoside Triphosphate Pyrophosphohydrolase"/>
    <property type="match status" value="1"/>
</dbReference>
<evidence type="ECO:0000256" key="9">
    <source>
        <dbReference type="ARBA" id="ARBA00023679"/>
    </source>
</evidence>
<dbReference type="InterPro" id="IPR015797">
    <property type="entry name" value="NUDIX_hydrolase-like_dom_sf"/>
</dbReference>
<dbReference type="AlphaFoldDB" id="A0AAI9K615"/>
<comment type="cofactor">
    <cofactor evidence="1">
        <name>Mg(2+)</name>
        <dbReference type="ChEBI" id="CHEBI:18420"/>
    </cofactor>
</comment>
<dbReference type="Proteomes" id="UP000660047">
    <property type="component" value="Unassembled WGS sequence"/>
</dbReference>
<dbReference type="EC" id="3.6.1.22" evidence="4"/>
<dbReference type="PANTHER" id="PTHR42904">
    <property type="entry name" value="NUDIX HYDROLASE, NUDC SUBFAMILY"/>
    <property type="match status" value="1"/>
</dbReference>
<proteinExistence type="inferred from homology"/>
<dbReference type="RefSeq" id="WP_055223642.1">
    <property type="nucleotide sequence ID" value="NZ_BLYL01000015.1"/>
</dbReference>
<dbReference type="GO" id="GO:0035529">
    <property type="term" value="F:NADH pyrophosphatase activity"/>
    <property type="evidence" value="ECO:0007669"/>
    <property type="project" value="TreeGrafter"/>
</dbReference>
<gene>
    <name evidence="11" type="ORF">COEU31_23080</name>
</gene>
<dbReference type="EMBL" id="BLYL01000015">
    <property type="protein sequence ID" value="GFO95262.1"/>
    <property type="molecule type" value="Genomic_DNA"/>
</dbReference>
<dbReference type="InterPro" id="IPR015376">
    <property type="entry name" value="Znr_NADH_PPase"/>
</dbReference>
<feature type="domain" description="Nudix hydrolase" evidence="10">
    <location>
        <begin position="155"/>
        <end position="286"/>
    </location>
</feature>
<evidence type="ECO:0000256" key="7">
    <source>
        <dbReference type="ARBA" id="ARBA00022842"/>
    </source>
</evidence>
<organism evidence="11 12">
    <name type="scientific">Coprococcus eutactus</name>
    <dbReference type="NCBI Taxonomy" id="33043"/>
    <lineage>
        <taxon>Bacteria</taxon>
        <taxon>Bacillati</taxon>
        <taxon>Bacillota</taxon>
        <taxon>Clostridia</taxon>
        <taxon>Lachnospirales</taxon>
        <taxon>Lachnospiraceae</taxon>
        <taxon>Coprococcus</taxon>
    </lineage>
</organism>
<evidence type="ECO:0000256" key="1">
    <source>
        <dbReference type="ARBA" id="ARBA00001946"/>
    </source>
</evidence>
<dbReference type="SUPFAM" id="SSF55811">
    <property type="entry name" value="Nudix"/>
    <property type="match status" value="1"/>
</dbReference>
<evidence type="ECO:0000256" key="2">
    <source>
        <dbReference type="ARBA" id="ARBA00001947"/>
    </source>
</evidence>
<dbReference type="GO" id="GO:0005829">
    <property type="term" value="C:cytosol"/>
    <property type="evidence" value="ECO:0007669"/>
    <property type="project" value="TreeGrafter"/>
</dbReference>
<dbReference type="InterPro" id="IPR000086">
    <property type="entry name" value="NUDIX_hydrolase_dom"/>
</dbReference>
<dbReference type="CDD" id="cd03429">
    <property type="entry name" value="NUDIX_NADH_pyrophosphatase_Nudt13"/>
    <property type="match status" value="1"/>
</dbReference>
<evidence type="ECO:0000256" key="4">
    <source>
        <dbReference type="ARBA" id="ARBA00012381"/>
    </source>
</evidence>
<comment type="similarity">
    <text evidence="3">Belongs to the Nudix hydrolase family. NudC subfamily.</text>
</comment>
<dbReference type="GO" id="GO:0006742">
    <property type="term" value="P:NADP+ catabolic process"/>
    <property type="evidence" value="ECO:0007669"/>
    <property type="project" value="TreeGrafter"/>
</dbReference>
<protein>
    <recommendedName>
        <fullName evidence="4">NAD(+) diphosphatase</fullName>
        <ecNumber evidence="4">3.6.1.22</ecNumber>
    </recommendedName>
</protein>
<keyword evidence="8" id="KW-0520">NAD</keyword>
<dbReference type="InterPro" id="IPR049734">
    <property type="entry name" value="NudC-like_C"/>
</dbReference>
<dbReference type="PROSITE" id="PS51462">
    <property type="entry name" value="NUDIX"/>
    <property type="match status" value="1"/>
</dbReference>
<evidence type="ECO:0000259" key="10">
    <source>
        <dbReference type="PROSITE" id="PS51462"/>
    </source>
</evidence>
<evidence type="ECO:0000256" key="5">
    <source>
        <dbReference type="ARBA" id="ARBA00022723"/>
    </source>
</evidence>
<reference evidence="11" key="1">
    <citation type="submission" date="2020-06" db="EMBL/GenBank/DDBJ databases">
        <title>Characterization of fructooligosaccharide metabolism and fructooligosaccharide-degrading enzymes in human commensal butyrate producers.</title>
        <authorList>
            <person name="Tanno H."/>
            <person name="Fujii T."/>
            <person name="Hirano K."/>
            <person name="Maeno S."/>
            <person name="Tonozuka T."/>
            <person name="Sakamoto M."/>
            <person name="Ohkuma M."/>
            <person name="Tochio T."/>
            <person name="Endo A."/>
        </authorList>
    </citation>
    <scope>NUCLEOTIDE SEQUENCE</scope>
    <source>
        <strain evidence="11">JCM 31265</strain>
    </source>
</reference>
<dbReference type="PROSITE" id="PS00893">
    <property type="entry name" value="NUDIX_BOX"/>
    <property type="match status" value="1"/>
</dbReference>
<evidence type="ECO:0000313" key="12">
    <source>
        <dbReference type="Proteomes" id="UP000660047"/>
    </source>
</evidence>
<comment type="catalytic activity">
    <reaction evidence="9">
        <text>a 5'-end NAD(+)-phospho-ribonucleoside in mRNA + H2O = a 5'-end phospho-adenosine-phospho-ribonucleoside in mRNA + beta-nicotinamide D-ribonucleotide + 2 H(+)</text>
        <dbReference type="Rhea" id="RHEA:60876"/>
        <dbReference type="Rhea" id="RHEA-COMP:15698"/>
        <dbReference type="Rhea" id="RHEA-COMP:15719"/>
        <dbReference type="ChEBI" id="CHEBI:14649"/>
        <dbReference type="ChEBI" id="CHEBI:15377"/>
        <dbReference type="ChEBI" id="CHEBI:15378"/>
        <dbReference type="ChEBI" id="CHEBI:144029"/>
        <dbReference type="ChEBI" id="CHEBI:144051"/>
    </reaction>
    <physiologicalReaction direction="left-to-right" evidence="9">
        <dbReference type="Rhea" id="RHEA:60877"/>
    </physiologicalReaction>
</comment>
<dbReference type="Gene3D" id="3.90.79.20">
    <property type="match status" value="1"/>
</dbReference>
<dbReference type="NCBIfam" id="NF001299">
    <property type="entry name" value="PRK00241.1"/>
    <property type="match status" value="1"/>
</dbReference>
<evidence type="ECO:0000256" key="8">
    <source>
        <dbReference type="ARBA" id="ARBA00023027"/>
    </source>
</evidence>
<accession>A0AAI9K615</accession>
<keyword evidence="5" id="KW-0479">Metal-binding</keyword>
<sequence length="291" mass="33515">MIQDIEPQRFNNQYSNRREPEDHDMVLSFSEKMIFAKVMDDENLLGFMTYGELQKITGCDRKIGDLVYLFSIDDTAYFMWNGDNRLAAPGYEYRSMYKTRACYPKTAVLAAATGWHLSLWYRTNRFCGACGERTVHDEKERMLRCPSCGRLIFPVIAPAVIVGVIDGDRIILTTYAGREYKRYALIAGFTEIGESAEQTVRREVMEEVGISVKNITYYKSQPWGYDSNLLMGYFCQADIPEGGDGHLTIDRQELATGEWVNRDDIPDYPEHLSLTHEMMVYFKEHGQGVFK</sequence>
<dbReference type="Pfam" id="PF00293">
    <property type="entry name" value="NUDIX"/>
    <property type="match status" value="1"/>
</dbReference>
<dbReference type="InterPro" id="IPR020084">
    <property type="entry name" value="NUDIX_hydrolase_CS"/>
</dbReference>
<name>A0AAI9K615_9FIRM</name>
<keyword evidence="7" id="KW-0460">Magnesium</keyword>
<comment type="cofactor">
    <cofactor evidence="2">
        <name>Zn(2+)</name>
        <dbReference type="ChEBI" id="CHEBI:29105"/>
    </cofactor>
</comment>
<evidence type="ECO:0000256" key="6">
    <source>
        <dbReference type="ARBA" id="ARBA00022801"/>
    </source>
</evidence>
<evidence type="ECO:0000256" key="3">
    <source>
        <dbReference type="ARBA" id="ARBA00009595"/>
    </source>
</evidence>
<dbReference type="GO" id="GO:0046872">
    <property type="term" value="F:metal ion binding"/>
    <property type="evidence" value="ECO:0007669"/>
    <property type="project" value="UniProtKB-KW"/>
</dbReference>
<evidence type="ECO:0000313" key="11">
    <source>
        <dbReference type="EMBL" id="GFO95262.1"/>
    </source>
</evidence>
<dbReference type="PANTHER" id="PTHR42904:SF6">
    <property type="entry name" value="NAD-CAPPED RNA HYDROLASE NUDT12"/>
    <property type="match status" value="1"/>
</dbReference>
<dbReference type="Pfam" id="PF09297">
    <property type="entry name" value="Zn_ribbon_NUD"/>
    <property type="match status" value="1"/>
</dbReference>
<dbReference type="InterPro" id="IPR050241">
    <property type="entry name" value="NAD-cap_RNA_hydrolase_NudC"/>
</dbReference>
<comment type="caution">
    <text evidence="11">The sequence shown here is derived from an EMBL/GenBank/DDBJ whole genome shotgun (WGS) entry which is preliminary data.</text>
</comment>
<keyword evidence="6" id="KW-0378">Hydrolase</keyword>
<dbReference type="GO" id="GO:0019677">
    <property type="term" value="P:NAD+ catabolic process"/>
    <property type="evidence" value="ECO:0007669"/>
    <property type="project" value="TreeGrafter"/>
</dbReference>